<proteinExistence type="predicted"/>
<keyword evidence="2" id="KW-1185">Reference proteome</keyword>
<dbReference type="KEGG" id="snep:Enr13x_48690"/>
<dbReference type="AlphaFoldDB" id="A0A518HVW7"/>
<evidence type="ECO:0000313" key="2">
    <source>
        <dbReference type="Proteomes" id="UP000319004"/>
    </source>
</evidence>
<dbReference type="OrthoDB" id="250000at2"/>
<evidence type="ECO:0000313" key="1">
    <source>
        <dbReference type="EMBL" id="QDV44996.1"/>
    </source>
</evidence>
<sequence>MGITIHYRGTIDDLRQVETMEDRILDLALSLGGRAAIWRSFADHDCQRVVRGVTIEMGPGQETFTHRALAITQLKRALTGHAYARGAVFGLRSDETITGEQSSQFHDQLDTLLTTIHHLAEYAWI</sequence>
<dbReference type="RefSeq" id="WP_145389229.1">
    <property type="nucleotide sequence ID" value="NZ_CP037423.1"/>
</dbReference>
<protein>
    <submittedName>
        <fullName evidence="1">Uncharacterized protein</fullName>
    </submittedName>
</protein>
<name>A0A518HVW7_9BACT</name>
<gene>
    <name evidence="1" type="ORF">Enr13x_48690</name>
</gene>
<accession>A0A518HVW7</accession>
<organism evidence="1 2">
    <name type="scientific">Stieleria neptunia</name>
    <dbReference type="NCBI Taxonomy" id="2527979"/>
    <lineage>
        <taxon>Bacteria</taxon>
        <taxon>Pseudomonadati</taxon>
        <taxon>Planctomycetota</taxon>
        <taxon>Planctomycetia</taxon>
        <taxon>Pirellulales</taxon>
        <taxon>Pirellulaceae</taxon>
        <taxon>Stieleria</taxon>
    </lineage>
</organism>
<dbReference type="Proteomes" id="UP000319004">
    <property type="component" value="Chromosome"/>
</dbReference>
<dbReference type="EMBL" id="CP037423">
    <property type="protein sequence ID" value="QDV44996.1"/>
    <property type="molecule type" value="Genomic_DNA"/>
</dbReference>
<reference evidence="1 2" key="1">
    <citation type="submission" date="2019-03" db="EMBL/GenBank/DDBJ databases">
        <title>Deep-cultivation of Planctomycetes and their phenomic and genomic characterization uncovers novel biology.</title>
        <authorList>
            <person name="Wiegand S."/>
            <person name="Jogler M."/>
            <person name="Boedeker C."/>
            <person name="Pinto D."/>
            <person name="Vollmers J."/>
            <person name="Rivas-Marin E."/>
            <person name="Kohn T."/>
            <person name="Peeters S.H."/>
            <person name="Heuer A."/>
            <person name="Rast P."/>
            <person name="Oberbeckmann S."/>
            <person name="Bunk B."/>
            <person name="Jeske O."/>
            <person name="Meyerdierks A."/>
            <person name="Storesund J.E."/>
            <person name="Kallscheuer N."/>
            <person name="Luecker S."/>
            <person name="Lage O.M."/>
            <person name="Pohl T."/>
            <person name="Merkel B.J."/>
            <person name="Hornburger P."/>
            <person name="Mueller R.-W."/>
            <person name="Bruemmer F."/>
            <person name="Labrenz M."/>
            <person name="Spormann A.M."/>
            <person name="Op den Camp H."/>
            <person name="Overmann J."/>
            <person name="Amann R."/>
            <person name="Jetten M.S.M."/>
            <person name="Mascher T."/>
            <person name="Medema M.H."/>
            <person name="Devos D.P."/>
            <person name="Kaster A.-K."/>
            <person name="Ovreas L."/>
            <person name="Rohde M."/>
            <person name="Galperin M.Y."/>
            <person name="Jogler C."/>
        </authorList>
    </citation>
    <scope>NUCLEOTIDE SEQUENCE [LARGE SCALE GENOMIC DNA]</scope>
    <source>
        <strain evidence="1 2">Enr13</strain>
    </source>
</reference>